<name>A0A3M5U6F7_PSESX</name>
<evidence type="ECO:0000313" key="2">
    <source>
        <dbReference type="Proteomes" id="UP000280395"/>
    </source>
</evidence>
<comment type="caution">
    <text evidence="1">The sequence shown here is derived from an EMBL/GenBank/DDBJ whole genome shotgun (WGS) entry which is preliminary data.</text>
</comment>
<gene>
    <name evidence="1" type="ORF">ALP29_200853</name>
</gene>
<accession>A0A3M5U6F7</accession>
<proteinExistence type="predicted"/>
<organism evidence="1 2">
    <name type="scientific">Pseudomonas syringae pv. avii</name>
    <dbReference type="NCBI Taxonomy" id="663959"/>
    <lineage>
        <taxon>Bacteria</taxon>
        <taxon>Pseudomonadati</taxon>
        <taxon>Pseudomonadota</taxon>
        <taxon>Gammaproteobacteria</taxon>
        <taxon>Pseudomonadales</taxon>
        <taxon>Pseudomonadaceae</taxon>
        <taxon>Pseudomonas</taxon>
        <taxon>Pseudomonas syringae</taxon>
    </lineage>
</organism>
<evidence type="ECO:0000313" key="1">
    <source>
        <dbReference type="EMBL" id="RMU40788.1"/>
    </source>
</evidence>
<protein>
    <submittedName>
        <fullName evidence="1">Uncharacterized protein</fullName>
    </submittedName>
</protein>
<dbReference type="EMBL" id="RBUA01001568">
    <property type="protein sequence ID" value="RMU40788.1"/>
    <property type="molecule type" value="Genomic_DNA"/>
</dbReference>
<dbReference type="Proteomes" id="UP000280395">
    <property type="component" value="Unassembled WGS sequence"/>
</dbReference>
<reference evidence="1 2" key="1">
    <citation type="submission" date="2018-08" db="EMBL/GenBank/DDBJ databases">
        <title>Recombination of ecologically and evolutionarily significant loci maintains genetic cohesion in the Pseudomonas syringae species complex.</title>
        <authorList>
            <person name="Dillon M."/>
            <person name="Thakur S."/>
            <person name="Almeida R.N.D."/>
            <person name="Weir B.S."/>
            <person name="Guttman D.S."/>
        </authorList>
    </citation>
    <scope>NUCLEOTIDE SEQUENCE [LARGE SCALE GENOMIC DNA]</scope>
    <source>
        <strain evidence="1 2">ICMP 14479</strain>
    </source>
</reference>
<dbReference type="AlphaFoldDB" id="A0A3M5U6F7"/>
<sequence>MIHCVDLHCVQVDQRFIEHFSLAGQRGNAGVQKDTDLLAELCNGSTTFRLVRLAPELCNSVNKRQHLIVIEKMRNERQRIQCFFIDIAYLAHQAAQRFLHHR</sequence>